<dbReference type="KEGG" id="bhl:Bache_0549"/>
<dbReference type="HOGENOM" id="CLU_049421_4_1_10"/>
<dbReference type="CDD" id="cd07984">
    <property type="entry name" value="LPLAT_LABLAT-like"/>
    <property type="match status" value="1"/>
</dbReference>
<dbReference type="RefSeq" id="WP_013546190.1">
    <property type="nucleotide sequence ID" value="NC_014933.1"/>
</dbReference>
<evidence type="ECO:0000256" key="4">
    <source>
        <dbReference type="ARBA" id="ARBA00022679"/>
    </source>
</evidence>
<keyword evidence="6 8" id="KW-0012">Acyltransferase</keyword>
<evidence type="ECO:0000256" key="7">
    <source>
        <dbReference type="SAM" id="Phobius"/>
    </source>
</evidence>
<dbReference type="PANTHER" id="PTHR30606:SF10">
    <property type="entry name" value="PHOSPHATIDYLINOSITOL MANNOSIDE ACYLTRANSFERASE"/>
    <property type="match status" value="1"/>
</dbReference>
<dbReference type="InterPro" id="IPR004960">
    <property type="entry name" value="LipA_acyltrans"/>
</dbReference>
<evidence type="ECO:0000313" key="9">
    <source>
        <dbReference type="Proteomes" id="UP000008630"/>
    </source>
</evidence>
<dbReference type="Pfam" id="PF03279">
    <property type="entry name" value="Lip_A_acyltrans"/>
    <property type="match status" value="1"/>
</dbReference>
<evidence type="ECO:0000313" key="8">
    <source>
        <dbReference type="EMBL" id="ADV42574.1"/>
    </source>
</evidence>
<dbReference type="AlphaFoldDB" id="E6SW49"/>
<dbReference type="OrthoDB" id="9801955at2"/>
<evidence type="ECO:0000256" key="2">
    <source>
        <dbReference type="ARBA" id="ARBA00022475"/>
    </source>
</evidence>
<keyword evidence="9" id="KW-1185">Reference proteome</keyword>
<dbReference type="STRING" id="693979.Bache_0549"/>
<proteinExistence type="predicted"/>
<evidence type="ECO:0000256" key="1">
    <source>
        <dbReference type="ARBA" id="ARBA00004533"/>
    </source>
</evidence>
<evidence type="ECO:0000256" key="5">
    <source>
        <dbReference type="ARBA" id="ARBA00023136"/>
    </source>
</evidence>
<name>E6SW49_BACT6</name>
<reference key="1">
    <citation type="submission" date="2010-11" db="EMBL/GenBank/DDBJ databases">
        <title>The complete genome of Bacteroides helcogenes P 36-108.</title>
        <authorList>
            <consortium name="US DOE Joint Genome Institute (JGI-PGF)"/>
            <person name="Lucas S."/>
            <person name="Copeland A."/>
            <person name="Lapidus A."/>
            <person name="Bruce D."/>
            <person name="Goodwin L."/>
            <person name="Pitluck S."/>
            <person name="Kyrpides N."/>
            <person name="Mavromatis K."/>
            <person name="Ivanova N."/>
            <person name="Zeytun A."/>
            <person name="Brettin T."/>
            <person name="Detter J.C."/>
            <person name="Tapia R."/>
            <person name="Han C."/>
            <person name="Land M."/>
            <person name="Hauser L."/>
            <person name="Markowitz V."/>
            <person name="Cheng J.-F."/>
            <person name="Hugenholtz P."/>
            <person name="Woyke T."/>
            <person name="Wu D."/>
            <person name="Gronow S."/>
            <person name="Wellnitz S."/>
            <person name="Brambilla E."/>
            <person name="Klenk H.-P."/>
            <person name="Eisen J.A."/>
        </authorList>
    </citation>
    <scope>NUCLEOTIDE SEQUENCE</scope>
    <source>
        <strain>P 36-108</strain>
    </source>
</reference>
<comment type="subcellular location">
    <subcellularLocation>
        <location evidence="1">Cell inner membrane</location>
    </subcellularLocation>
</comment>
<dbReference type="Proteomes" id="UP000008630">
    <property type="component" value="Chromosome"/>
</dbReference>
<keyword evidence="3" id="KW-0997">Cell inner membrane</keyword>
<keyword evidence="5 7" id="KW-0472">Membrane</keyword>
<organism evidence="8 9">
    <name type="scientific">Bacteroides helcogenes (strain ATCC 35417 / DSM 20613 / JCM 6297 / CCUG 15421 / P 36-108)</name>
    <dbReference type="NCBI Taxonomy" id="693979"/>
    <lineage>
        <taxon>Bacteria</taxon>
        <taxon>Pseudomonadati</taxon>
        <taxon>Bacteroidota</taxon>
        <taxon>Bacteroidia</taxon>
        <taxon>Bacteroidales</taxon>
        <taxon>Bacteroidaceae</taxon>
        <taxon>Bacteroides</taxon>
    </lineage>
</organism>
<reference evidence="8 9" key="2">
    <citation type="journal article" date="2011" name="Stand. Genomic Sci.">
        <title>Complete genome sequence of Bacteroides helcogenes type strain (P 36-108).</title>
        <authorList>
            <person name="Pati A."/>
            <person name="Gronow S."/>
            <person name="Zeytun A."/>
            <person name="Lapidus A."/>
            <person name="Nolan M."/>
            <person name="Hammon N."/>
            <person name="Deshpande S."/>
            <person name="Cheng J.F."/>
            <person name="Tapia R."/>
            <person name="Han C."/>
            <person name="Goodwin L."/>
            <person name="Pitluck S."/>
            <person name="Liolios K."/>
            <person name="Pagani I."/>
            <person name="Ivanova N."/>
            <person name="Mavromatis K."/>
            <person name="Chen A."/>
            <person name="Palaniappan K."/>
            <person name="Land M."/>
            <person name="Hauser L."/>
            <person name="Chang Y.J."/>
            <person name="Jeffries C.D."/>
            <person name="Detter J.C."/>
            <person name="Brambilla E."/>
            <person name="Rohde M."/>
            <person name="Goker M."/>
            <person name="Woyke T."/>
            <person name="Bristow J."/>
            <person name="Eisen J.A."/>
            <person name="Markowitz V."/>
            <person name="Hugenholtz P."/>
            <person name="Kyrpides N.C."/>
            <person name="Klenk H.P."/>
            <person name="Lucas S."/>
        </authorList>
    </citation>
    <scope>NUCLEOTIDE SEQUENCE [LARGE SCALE GENOMIC DNA]</scope>
    <source>
        <strain evidence="9">ATCC 35417 / DSM 20613 / JCM 6297 / CCUG 15421 / P 36-108</strain>
    </source>
</reference>
<keyword evidence="2" id="KW-1003">Cell membrane</keyword>
<evidence type="ECO:0000256" key="6">
    <source>
        <dbReference type="ARBA" id="ARBA00023315"/>
    </source>
</evidence>
<dbReference type="GO" id="GO:0005886">
    <property type="term" value="C:plasma membrane"/>
    <property type="evidence" value="ECO:0007669"/>
    <property type="project" value="UniProtKB-SubCell"/>
</dbReference>
<protein>
    <submittedName>
        <fullName evidence="8">Lipid A biosynthesis acyltransferase</fullName>
    </submittedName>
</protein>
<feature type="transmembrane region" description="Helical" evidence="7">
    <location>
        <begin position="6"/>
        <end position="39"/>
    </location>
</feature>
<keyword evidence="7" id="KW-0812">Transmembrane</keyword>
<dbReference type="GO" id="GO:0009247">
    <property type="term" value="P:glycolipid biosynthetic process"/>
    <property type="evidence" value="ECO:0007669"/>
    <property type="project" value="UniProtKB-ARBA"/>
</dbReference>
<dbReference type="PANTHER" id="PTHR30606">
    <property type="entry name" value="LIPID A BIOSYNTHESIS LAUROYL ACYLTRANSFERASE"/>
    <property type="match status" value="1"/>
</dbReference>
<dbReference type="PATRIC" id="fig|693979.3.peg.588"/>
<gene>
    <name evidence="8" type="ordered locus">Bache_0549</name>
</gene>
<dbReference type="EMBL" id="CP002352">
    <property type="protein sequence ID" value="ADV42574.1"/>
    <property type="molecule type" value="Genomic_DNA"/>
</dbReference>
<dbReference type="GO" id="GO:0016746">
    <property type="term" value="F:acyltransferase activity"/>
    <property type="evidence" value="ECO:0007669"/>
    <property type="project" value="UniProtKB-KW"/>
</dbReference>
<accession>E6SW49</accession>
<keyword evidence="7" id="KW-1133">Transmembrane helix</keyword>
<dbReference type="eggNOG" id="COG1560">
    <property type="taxonomic scope" value="Bacteria"/>
</dbReference>
<evidence type="ECO:0000256" key="3">
    <source>
        <dbReference type="ARBA" id="ARBA00022519"/>
    </source>
</evidence>
<keyword evidence="4" id="KW-0808">Transferase</keyword>
<sequence length="307" mass="37151">MIRILYILVFCLWYLLSLFPLRLLYLLSDGLYFLVYYGIRYRRPLVRKNLTESFPEKTQDEIIQIEKKFYAWFCDYVVETVKLFSMSKKTMEKRMRFKGMEQVGQSVDKGLSCVVYLGHYCNWEWITSLPLAVGDKAICAQIYHVLENKAFDKLFFYLRGRMGAVSIPMAETLRRLVKYRNEKQPVVMGFIADQTPFWNNIHYWTNFLHHDTPVLTGTERIAKQINYAVYYMDVRRECRGCYVAEFKLLTETPKEYEDYQLTEMYMRALENTIRRAPQYWLWTHNRWKRTRAEWERIIDPVTKKMRC</sequence>